<proteinExistence type="predicted"/>
<evidence type="ECO:0000313" key="3">
    <source>
        <dbReference type="Proteomes" id="UP000032408"/>
    </source>
</evidence>
<evidence type="ECO:0008006" key="4">
    <source>
        <dbReference type="Google" id="ProtNLM"/>
    </source>
</evidence>
<dbReference type="Proteomes" id="UP000032408">
    <property type="component" value="Chromosome"/>
</dbReference>
<reference evidence="2 3" key="2">
    <citation type="journal article" date="2016" name="ISME J.">
        <title>Physiological and genomic characterization of two novel marine thaumarchaeal strains indicates niche differentiation.</title>
        <authorList>
            <person name="Bayer B."/>
            <person name="Vojvoda J."/>
            <person name="Offre P."/>
            <person name="Alves R.J."/>
            <person name="Elisabeth N.H."/>
            <person name="Garcia J.A."/>
            <person name="Volland J.M."/>
            <person name="Srivastava A."/>
            <person name="Schleper C."/>
            <person name="Herndl G.J."/>
        </authorList>
    </citation>
    <scope>NUCLEOTIDE SEQUENCE [LARGE SCALE GENOMIC DNA]</scope>
    <source>
        <strain evidence="2 3">NF5</strain>
    </source>
</reference>
<name>A0A0D5C527_9ARCH</name>
<dbReference type="HOGENOM" id="CLU_1536582_0_0_2"/>
<organism evidence="2 3">
    <name type="scientific">Nitrosopumilus adriaticus</name>
    <dbReference type="NCBI Taxonomy" id="1580092"/>
    <lineage>
        <taxon>Archaea</taxon>
        <taxon>Nitrososphaerota</taxon>
        <taxon>Nitrososphaeria</taxon>
        <taxon>Nitrosopumilales</taxon>
        <taxon>Nitrosopumilaceae</taxon>
        <taxon>Nitrosopumilus</taxon>
    </lineage>
</organism>
<reference evidence="3" key="1">
    <citation type="submission" date="2015-03" db="EMBL/GenBank/DDBJ databases">
        <title>Characterization of two novel Thaumarchaeota isolated from the Northern Adriatic Sea.</title>
        <authorList>
            <person name="Bayer B."/>
            <person name="Vojvoda J."/>
            <person name="Offre P."/>
            <person name="Srivastava A."/>
            <person name="Elisabeth N."/>
            <person name="Garcia J.A.L."/>
            <person name="Schleper C."/>
            <person name="Herndl G.J."/>
        </authorList>
    </citation>
    <scope>NUCLEOTIDE SEQUENCE [LARGE SCALE GENOMIC DNA]</scope>
    <source>
        <strain evidence="3">NF5</strain>
    </source>
</reference>
<gene>
    <name evidence="2" type="ORF">NADRNF5_1824</name>
</gene>
<dbReference type="AlphaFoldDB" id="A0A0D5C527"/>
<keyword evidence="1" id="KW-0472">Membrane</keyword>
<evidence type="ECO:0000256" key="1">
    <source>
        <dbReference type="SAM" id="Phobius"/>
    </source>
</evidence>
<accession>A0A0D5C527</accession>
<sequence>MRNMFDIFSTAYLQSISLPIEIPVLAVMISSVTMTIFAITLWITWRTTKENTRATYSQLLRSFHEDLTKRLEKNTVLQTTEDCERYANDYLNTLDEIAFLTLNNKIPTEIGTYLRRFFGYGIIIIDWYDKMVSADFGRIAKANWPNHFEFCKKYNIQKNPDDKLPKIMQDFNKK</sequence>
<dbReference type="KEGG" id="nin:NADRNF5_1824"/>
<keyword evidence="1" id="KW-0812">Transmembrane</keyword>
<protein>
    <recommendedName>
        <fullName evidence="4">DUF4760 domain-containing protein</fullName>
    </recommendedName>
</protein>
<keyword evidence="1" id="KW-1133">Transmembrane helix</keyword>
<keyword evidence="3" id="KW-1185">Reference proteome</keyword>
<evidence type="ECO:0000313" key="2">
    <source>
        <dbReference type="EMBL" id="AJW71502.1"/>
    </source>
</evidence>
<feature type="transmembrane region" description="Helical" evidence="1">
    <location>
        <begin position="20"/>
        <end position="43"/>
    </location>
</feature>
<dbReference type="EMBL" id="CP011070">
    <property type="protein sequence ID" value="AJW71502.1"/>
    <property type="molecule type" value="Genomic_DNA"/>
</dbReference>